<dbReference type="InterPro" id="IPR013022">
    <property type="entry name" value="Xyl_isomerase-like_TIM-brl"/>
</dbReference>
<feature type="domain" description="Xylose isomerase-like TIM barrel" evidence="6">
    <location>
        <begin position="44"/>
        <end position="268"/>
    </location>
</feature>
<evidence type="ECO:0000256" key="2">
    <source>
        <dbReference type="ARBA" id="ARBA00022490"/>
    </source>
</evidence>
<dbReference type="InterPro" id="IPR036237">
    <property type="entry name" value="Xyl_isomerase-like_sf"/>
</dbReference>
<evidence type="ECO:0000256" key="5">
    <source>
        <dbReference type="ARBA" id="ARBA00023277"/>
    </source>
</evidence>
<evidence type="ECO:0000259" key="6">
    <source>
        <dbReference type="Pfam" id="PF01261"/>
    </source>
</evidence>
<dbReference type="EMBL" id="CP063458">
    <property type="protein sequence ID" value="QOV89093.1"/>
    <property type="molecule type" value="Genomic_DNA"/>
</dbReference>
<dbReference type="PANTHER" id="PTHR12110">
    <property type="entry name" value="HYDROXYPYRUVATE ISOMERASE"/>
    <property type="match status" value="1"/>
</dbReference>
<dbReference type="InterPro" id="IPR050312">
    <property type="entry name" value="IolE/XylAMocC-like"/>
</dbReference>
<dbReference type="KEGG" id="hbs:IPV69_23200"/>
<dbReference type="PROSITE" id="PS51415">
    <property type="entry name" value="XYLOSE_ISOMERASE"/>
    <property type="match status" value="1"/>
</dbReference>
<keyword evidence="4" id="KW-0413">Isomerase</keyword>
<dbReference type="SUPFAM" id="SSF51658">
    <property type="entry name" value="Xylose isomerase-like"/>
    <property type="match status" value="1"/>
</dbReference>
<organism evidence="7 8">
    <name type="scientific">Humisphaera borealis</name>
    <dbReference type="NCBI Taxonomy" id="2807512"/>
    <lineage>
        <taxon>Bacteria</taxon>
        <taxon>Pseudomonadati</taxon>
        <taxon>Planctomycetota</taxon>
        <taxon>Phycisphaerae</taxon>
        <taxon>Tepidisphaerales</taxon>
        <taxon>Tepidisphaeraceae</taxon>
        <taxon>Humisphaera</taxon>
    </lineage>
</organism>
<dbReference type="GO" id="GO:0046872">
    <property type="term" value="F:metal ion binding"/>
    <property type="evidence" value="ECO:0007669"/>
    <property type="project" value="UniProtKB-KW"/>
</dbReference>
<dbReference type="GO" id="GO:0009045">
    <property type="term" value="F:xylose isomerase activity"/>
    <property type="evidence" value="ECO:0007669"/>
    <property type="project" value="InterPro"/>
</dbReference>
<name>A0A7M2WUG1_9BACT</name>
<dbReference type="Proteomes" id="UP000593765">
    <property type="component" value="Chromosome"/>
</dbReference>
<proteinExistence type="predicted"/>
<dbReference type="AlphaFoldDB" id="A0A7M2WUG1"/>
<dbReference type="Pfam" id="PF01261">
    <property type="entry name" value="AP_endonuc_2"/>
    <property type="match status" value="1"/>
</dbReference>
<protein>
    <submittedName>
        <fullName evidence="7">TIM barrel protein</fullName>
    </submittedName>
</protein>
<evidence type="ECO:0000256" key="4">
    <source>
        <dbReference type="ARBA" id="ARBA00023235"/>
    </source>
</evidence>
<gene>
    <name evidence="7" type="ORF">IPV69_23200</name>
</gene>
<dbReference type="RefSeq" id="WP_206292112.1">
    <property type="nucleotide sequence ID" value="NZ_CP063458.1"/>
</dbReference>
<sequence length="348" mass="39736">MSATWSTKSDFKFSAGPWNLHTGADPFGPTVRDDRDFAAKLKIFKDLGFEYVQFHDDDAVPDSFTPSQREAKAKEIKKLLDDHGLKAEIFAPRHWEDAHGVDGPVTSNSAADRKWALERGRRSIDVGRILGSERFVWWPAREGTYIRESKDAVTSFSRMLEFVDAMLDYDKKIRILGEMKPNEPMDLMYLPTTGHFLALAYKTRDPSRVGVLIESAHAILAGMDPSDEFAYALFHQKLWGVHLNDQNGLKYDQDKTFGSVDLRRAFNQVDTLVRHGYGKQGEVVGLDVKAMRTQPFDKAHLHLKHSKEIFLMLVDLVHSIDRKTWQGYVDARDYEGLELFIVKNLMGK</sequence>
<keyword evidence="8" id="KW-1185">Reference proteome</keyword>
<keyword evidence="2" id="KW-0963">Cytoplasm</keyword>
<dbReference type="Gene3D" id="3.20.20.150">
    <property type="entry name" value="Divalent-metal-dependent TIM barrel enzymes"/>
    <property type="match status" value="1"/>
</dbReference>
<evidence type="ECO:0000313" key="8">
    <source>
        <dbReference type="Proteomes" id="UP000593765"/>
    </source>
</evidence>
<dbReference type="InterPro" id="IPR001998">
    <property type="entry name" value="Xylose_isomerase"/>
</dbReference>
<dbReference type="PANTHER" id="PTHR12110:SF52">
    <property type="entry name" value="XYLOSE ISOMERASE"/>
    <property type="match status" value="1"/>
</dbReference>
<accession>A0A7M2WUG1</accession>
<dbReference type="GO" id="GO:0005975">
    <property type="term" value="P:carbohydrate metabolic process"/>
    <property type="evidence" value="ECO:0007669"/>
    <property type="project" value="InterPro"/>
</dbReference>
<reference evidence="7 8" key="1">
    <citation type="submission" date="2020-10" db="EMBL/GenBank/DDBJ databases">
        <title>Wide distribution of Phycisphaera-like planctomycetes from WD2101 soil group in peatlands and genome analysis of the first cultivated representative.</title>
        <authorList>
            <person name="Dedysh S.N."/>
            <person name="Beletsky A.V."/>
            <person name="Ivanova A."/>
            <person name="Kulichevskaya I.S."/>
            <person name="Suzina N.E."/>
            <person name="Philippov D.A."/>
            <person name="Rakitin A.L."/>
            <person name="Mardanov A.V."/>
            <person name="Ravin N.V."/>
        </authorList>
    </citation>
    <scope>NUCLEOTIDE SEQUENCE [LARGE SCALE GENOMIC DNA]</scope>
    <source>
        <strain evidence="7 8">M1803</strain>
    </source>
</reference>
<keyword evidence="5" id="KW-0119">Carbohydrate metabolism</keyword>
<comment type="subcellular location">
    <subcellularLocation>
        <location evidence="1">Cytoplasm</location>
    </subcellularLocation>
</comment>
<evidence type="ECO:0000313" key="7">
    <source>
        <dbReference type="EMBL" id="QOV89093.1"/>
    </source>
</evidence>
<evidence type="ECO:0000256" key="3">
    <source>
        <dbReference type="ARBA" id="ARBA00022723"/>
    </source>
</evidence>
<evidence type="ECO:0000256" key="1">
    <source>
        <dbReference type="ARBA" id="ARBA00004496"/>
    </source>
</evidence>
<keyword evidence="3" id="KW-0479">Metal-binding</keyword>